<comment type="caution">
    <text evidence="2">The sequence shown here is derived from an EMBL/GenBank/DDBJ whole genome shotgun (WGS) entry which is preliminary data.</text>
</comment>
<evidence type="ECO:0000256" key="1">
    <source>
        <dbReference type="SAM" id="MobiDB-lite"/>
    </source>
</evidence>
<evidence type="ECO:0000313" key="3">
    <source>
        <dbReference type="Proteomes" id="UP000663838"/>
    </source>
</evidence>
<dbReference type="AlphaFoldDB" id="A0A821YYQ9"/>
<dbReference type="Proteomes" id="UP000663838">
    <property type="component" value="Unassembled WGS sequence"/>
</dbReference>
<accession>A0A821YYQ9</accession>
<gene>
    <name evidence="2" type="ORF">TOA249_LOCUS34453</name>
</gene>
<dbReference type="EMBL" id="CAJOBS010020040">
    <property type="protein sequence ID" value="CAF4967749.1"/>
    <property type="molecule type" value="Genomic_DNA"/>
</dbReference>
<sequence>SKMNDSQNELQTFDPTNDESNEINELIEQFDPLNHSIEVNKTPSTDIARLTPSIYPSISLSEANESNLIDLA</sequence>
<feature type="non-terminal residue" evidence="2">
    <location>
        <position position="1"/>
    </location>
</feature>
<feature type="compositionally biased region" description="Polar residues" evidence="1">
    <location>
        <begin position="1"/>
        <end position="15"/>
    </location>
</feature>
<reference evidence="2" key="1">
    <citation type="submission" date="2021-02" db="EMBL/GenBank/DDBJ databases">
        <authorList>
            <person name="Nowell W R."/>
        </authorList>
    </citation>
    <scope>NUCLEOTIDE SEQUENCE</scope>
</reference>
<protein>
    <submittedName>
        <fullName evidence="2">Uncharacterized protein</fullName>
    </submittedName>
</protein>
<feature type="region of interest" description="Disordered" evidence="1">
    <location>
        <begin position="1"/>
        <end position="20"/>
    </location>
</feature>
<organism evidence="2 3">
    <name type="scientific">Rotaria socialis</name>
    <dbReference type="NCBI Taxonomy" id="392032"/>
    <lineage>
        <taxon>Eukaryota</taxon>
        <taxon>Metazoa</taxon>
        <taxon>Spiralia</taxon>
        <taxon>Gnathifera</taxon>
        <taxon>Rotifera</taxon>
        <taxon>Eurotatoria</taxon>
        <taxon>Bdelloidea</taxon>
        <taxon>Philodinida</taxon>
        <taxon>Philodinidae</taxon>
        <taxon>Rotaria</taxon>
    </lineage>
</organism>
<name>A0A821YYQ9_9BILA</name>
<proteinExistence type="predicted"/>
<evidence type="ECO:0000313" key="2">
    <source>
        <dbReference type="EMBL" id="CAF4967749.1"/>
    </source>
</evidence>